<feature type="transmembrane region" description="Helical" evidence="5">
    <location>
        <begin position="371"/>
        <end position="391"/>
    </location>
</feature>
<evidence type="ECO:0000256" key="3">
    <source>
        <dbReference type="ARBA" id="ARBA00022989"/>
    </source>
</evidence>
<dbReference type="PANTHER" id="PTHR37422">
    <property type="entry name" value="TEICHURONIC ACID BIOSYNTHESIS PROTEIN TUAE"/>
    <property type="match status" value="1"/>
</dbReference>
<keyword evidence="8" id="KW-1185">Reference proteome</keyword>
<evidence type="ECO:0000256" key="5">
    <source>
        <dbReference type="SAM" id="Phobius"/>
    </source>
</evidence>
<feature type="transmembrane region" description="Helical" evidence="5">
    <location>
        <begin position="166"/>
        <end position="189"/>
    </location>
</feature>
<protein>
    <submittedName>
        <fullName evidence="7">Uncharacterized membrane protein YciS (DUF1049 family)</fullName>
    </submittedName>
</protein>
<dbReference type="PANTHER" id="PTHR37422:SF13">
    <property type="entry name" value="LIPOPOLYSACCHARIDE BIOSYNTHESIS PROTEIN PA4999-RELATED"/>
    <property type="match status" value="1"/>
</dbReference>
<proteinExistence type="predicted"/>
<feature type="transmembrane region" description="Helical" evidence="5">
    <location>
        <begin position="7"/>
        <end position="31"/>
    </location>
</feature>
<evidence type="ECO:0000256" key="4">
    <source>
        <dbReference type="ARBA" id="ARBA00023136"/>
    </source>
</evidence>
<reference evidence="8" key="1">
    <citation type="submission" date="2023-07" db="EMBL/GenBank/DDBJ databases">
        <title>Functional and genomic diversity of the sorghum phyllosphere microbiome.</title>
        <authorList>
            <person name="Shade A."/>
        </authorList>
    </citation>
    <scope>NUCLEOTIDE SEQUENCE [LARGE SCALE GENOMIC DNA]</scope>
    <source>
        <strain evidence="8">SORGH_AS_0422</strain>
    </source>
</reference>
<evidence type="ECO:0000256" key="1">
    <source>
        <dbReference type="ARBA" id="ARBA00004141"/>
    </source>
</evidence>
<name>A0ABU3GPQ4_9SPHI</name>
<feature type="transmembrane region" description="Helical" evidence="5">
    <location>
        <begin position="300"/>
        <end position="318"/>
    </location>
</feature>
<keyword evidence="3 5" id="KW-1133">Transmembrane helix</keyword>
<feature type="transmembrane region" description="Helical" evidence="5">
    <location>
        <begin position="403"/>
        <end position="421"/>
    </location>
</feature>
<feature type="transmembrane region" description="Helical" evidence="5">
    <location>
        <begin position="137"/>
        <end position="154"/>
    </location>
</feature>
<dbReference type="Pfam" id="PF04932">
    <property type="entry name" value="Wzy_C"/>
    <property type="match status" value="1"/>
</dbReference>
<dbReference type="InterPro" id="IPR051533">
    <property type="entry name" value="WaaL-like"/>
</dbReference>
<feature type="transmembrane region" description="Helical" evidence="5">
    <location>
        <begin position="427"/>
        <end position="446"/>
    </location>
</feature>
<evidence type="ECO:0000259" key="6">
    <source>
        <dbReference type="Pfam" id="PF04932"/>
    </source>
</evidence>
<feature type="domain" description="O-antigen ligase-related" evidence="6">
    <location>
        <begin position="258"/>
        <end position="375"/>
    </location>
</feature>
<dbReference type="RefSeq" id="WP_311947697.1">
    <property type="nucleotide sequence ID" value="NZ_JAVLVU010000001.1"/>
</dbReference>
<comment type="caution">
    <text evidence="7">The sequence shown here is derived from an EMBL/GenBank/DDBJ whole genome shotgun (WGS) entry which is preliminary data.</text>
</comment>
<dbReference type="InterPro" id="IPR007016">
    <property type="entry name" value="O-antigen_ligase-rel_domated"/>
</dbReference>
<feature type="transmembrane region" description="Helical" evidence="5">
    <location>
        <begin position="88"/>
        <end position="117"/>
    </location>
</feature>
<feature type="transmembrane region" description="Helical" evidence="5">
    <location>
        <begin position="51"/>
        <end position="68"/>
    </location>
</feature>
<accession>A0ABU3GPQ4</accession>
<dbReference type="Proteomes" id="UP001258315">
    <property type="component" value="Unassembled WGS sequence"/>
</dbReference>
<comment type="subcellular location">
    <subcellularLocation>
        <location evidence="1">Membrane</location>
        <topology evidence="1">Multi-pass membrane protein</topology>
    </subcellularLocation>
</comment>
<evidence type="ECO:0000256" key="2">
    <source>
        <dbReference type="ARBA" id="ARBA00022692"/>
    </source>
</evidence>
<keyword evidence="4 5" id="KW-0472">Membrane</keyword>
<sequence>MSVTATGIVIIILGLLLFITSTKWLIGLMVFFVPFTGTAVINVGSGTTGSAIQPFMFLLILVYIKNFIKWSFSDSKLKFEVSVYQKKFHLYFSLFSLALCFSLIMPTIISGSLYGNISGRLGESLPIVFFGRNITQTLYYFLGVLFAYTVFNYAKNTDGFLFLIKVMGYSTFFAVMWGMLELICIKTGLPYPTALFNNNINEAIARGESVLDSGSRRITSIAAEPSILAQSLVIYVPFLLSSIESKTYIFSALKDRLLLLLICLAIFLTTSSSGIISLALVFVIFYLSKHESIRVKAIKIIFQIGLIICGVVMGYILFPKLFEELFLNKSQSYSAAERLGTITSGWDNFLHYPVLGVGWGAITVNDLFLKILSNTGIIGFSLFSMSLYFILKQHLKAYAVIRDNLTAFFVNRSTFLALSLLLLNCEIAGFSFYFGTFWLILGLSIVDKTKLFNIHAPYLSDNVYEYVSERKNL</sequence>
<dbReference type="EMBL" id="JAVLVU010000001">
    <property type="protein sequence ID" value="MDT3401762.1"/>
    <property type="molecule type" value="Genomic_DNA"/>
</dbReference>
<feature type="transmembrane region" description="Helical" evidence="5">
    <location>
        <begin position="257"/>
        <end position="288"/>
    </location>
</feature>
<evidence type="ECO:0000313" key="8">
    <source>
        <dbReference type="Proteomes" id="UP001258315"/>
    </source>
</evidence>
<keyword evidence="2 5" id="KW-0812">Transmembrane</keyword>
<organism evidence="7 8">
    <name type="scientific">Mucilaginibacter terrae</name>
    <dbReference type="NCBI Taxonomy" id="1955052"/>
    <lineage>
        <taxon>Bacteria</taxon>
        <taxon>Pseudomonadati</taxon>
        <taxon>Bacteroidota</taxon>
        <taxon>Sphingobacteriia</taxon>
        <taxon>Sphingobacteriales</taxon>
        <taxon>Sphingobacteriaceae</taxon>
        <taxon>Mucilaginibacter</taxon>
    </lineage>
</organism>
<gene>
    <name evidence="7" type="ORF">QE417_000834</name>
</gene>
<evidence type="ECO:0000313" key="7">
    <source>
        <dbReference type="EMBL" id="MDT3401762.1"/>
    </source>
</evidence>